<dbReference type="OrthoDB" id="3892815at2759"/>
<evidence type="ECO:0000313" key="2">
    <source>
        <dbReference type="Proteomes" id="UP000073492"/>
    </source>
</evidence>
<comment type="caution">
    <text evidence="1">The sequence shown here is derived from an EMBL/GenBank/DDBJ whole genome shotgun (WGS) entry which is preliminary data.</text>
</comment>
<dbReference type="AlphaFoldDB" id="A0A139GTN8"/>
<gene>
    <name evidence="1" type="ORF">AC579_711</name>
</gene>
<protein>
    <recommendedName>
        <fullName evidence="3">Arrestin-like N-terminal domain-containing protein</fullName>
    </recommendedName>
</protein>
<name>A0A139GTN8_9PEZI</name>
<evidence type="ECO:0000313" key="1">
    <source>
        <dbReference type="EMBL" id="KXS93563.1"/>
    </source>
</evidence>
<reference evidence="1 2" key="1">
    <citation type="submission" date="2015-07" db="EMBL/GenBank/DDBJ databases">
        <title>Comparative genomics of the Sigatoka disease complex on banana suggests a link between parallel evolutionary changes in Pseudocercospora fijiensis and Pseudocercospora eumusae and increased virulence on the banana host.</title>
        <authorList>
            <person name="Chang T.-C."/>
            <person name="Salvucci A."/>
            <person name="Crous P.W."/>
            <person name="Stergiopoulos I."/>
        </authorList>
    </citation>
    <scope>NUCLEOTIDE SEQUENCE [LARGE SCALE GENOMIC DNA]</scope>
    <source>
        <strain evidence="1 2">CBS 116634</strain>
    </source>
</reference>
<evidence type="ECO:0008006" key="3">
    <source>
        <dbReference type="Google" id="ProtNLM"/>
    </source>
</evidence>
<proteinExistence type="predicted"/>
<sequence length="222" mass="24916">MTMHNFFEKAKGFSPALNCTQFSLTIPWGTEDVHGGSPYVEEGSDPEAYTTRSHPLTPTFVHQHDSNRYASVEYGLQVHIHFADGTSEPYASAVKGFVYLRRTTVHQTLQSPDWSREVSNAQLQGQILIINAIEIDEEKILLNASPDIQNVQGEQRMAEKSSKLVFPATFQARIPSSVCPSFRTLNINRTYRLKMVLEADICGKNFEHKFELSVAVVTPAAR</sequence>
<keyword evidence="2" id="KW-1185">Reference proteome</keyword>
<accession>A0A139GTN8</accession>
<dbReference type="EMBL" id="LFZO01001149">
    <property type="protein sequence ID" value="KXS93563.1"/>
    <property type="molecule type" value="Genomic_DNA"/>
</dbReference>
<organism evidence="1 2">
    <name type="scientific">Pseudocercospora musae</name>
    <dbReference type="NCBI Taxonomy" id="113226"/>
    <lineage>
        <taxon>Eukaryota</taxon>
        <taxon>Fungi</taxon>
        <taxon>Dikarya</taxon>
        <taxon>Ascomycota</taxon>
        <taxon>Pezizomycotina</taxon>
        <taxon>Dothideomycetes</taxon>
        <taxon>Dothideomycetidae</taxon>
        <taxon>Mycosphaerellales</taxon>
        <taxon>Mycosphaerellaceae</taxon>
        <taxon>Pseudocercospora</taxon>
    </lineage>
</organism>
<dbReference type="Proteomes" id="UP000073492">
    <property type="component" value="Unassembled WGS sequence"/>
</dbReference>